<dbReference type="AlphaFoldDB" id="A0A364K7U7"/>
<dbReference type="CDD" id="cd00093">
    <property type="entry name" value="HTH_XRE"/>
    <property type="match status" value="1"/>
</dbReference>
<evidence type="ECO:0000256" key="1">
    <source>
        <dbReference type="SAM" id="MobiDB-lite"/>
    </source>
</evidence>
<reference evidence="3 4" key="2">
    <citation type="submission" date="2018-06" db="EMBL/GenBank/DDBJ databases">
        <authorList>
            <person name="Zhirakovskaya E."/>
        </authorList>
    </citation>
    <scope>NUCLEOTIDE SEQUENCE [LARGE SCALE GENOMIC DNA]</scope>
    <source>
        <strain evidence="3 4">FBKL4.011</strain>
    </source>
</reference>
<keyword evidence="4" id="KW-1185">Reference proteome</keyword>
<feature type="compositionally biased region" description="Low complexity" evidence="1">
    <location>
        <begin position="233"/>
        <end position="250"/>
    </location>
</feature>
<dbReference type="GO" id="GO:0003677">
    <property type="term" value="F:DNA binding"/>
    <property type="evidence" value="ECO:0007669"/>
    <property type="project" value="InterPro"/>
</dbReference>
<feature type="region of interest" description="Disordered" evidence="1">
    <location>
        <begin position="275"/>
        <end position="316"/>
    </location>
</feature>
<reference evidence="3 4" key="1">
    <citation type="submission" date="2018-06" db="EMBL/GenBank/DDBJ databases">
        <title>Thermoflavimicrobium daqus sp. nov., a thermophilic microbe isolated from Moutai-flavour Daqu.</title>
        <authorList>
            <person name="Wang X."/>
            <person name="Zhou H."/>
        </authorList>
    </citation>
    <scope>NUCLEOTIDE SEQUENCE [LARGE SCALE GENOMIC DNA]</scope>
    <source>
        <strain evidence="3 4">FBKL4.011</strain>
    </source>
</reference>
<feature type="compositionally biased region" description="Low complexity" evidence="1">
    <location>
        <begin position="358"/>
        <end position="371"/>
    </location>
</feature>
<feature type="compositionally biased region" description="Polar residues" evidence="1">
    <location>
        <begin position="194"/>
        <end position="224"/>
    </location>
</feature>
<dbReference type="InterPro" id="IPR050400">
    <property type="entry name" value="Bact_Cytoskel_RodZ"/>
</dbReference>
<feature type="region of interest" description="Disordered" evidence="1">
    <location>
        <begin position="350"/>
        <end position="387"/>
    </location>
</feature>
<protein>
    <recommendedName>
        <fullName evidence="5">Helix-turn-helix domain-containing protein</fullName>
    </recommendedName>
</protein>
<evidence type="ECO:0008006" key="5">
    <source>
        <dbReference type="Google" id="ProtNLM"/>
    </source>
</evidence>
<feature type="compositionally biased region" description="Polar residues" evidence="1">
    <location>
        <begin position="134"/>
        <end position="149"/>
    </location>
</feature>
<feature type="transmembrane region" description="Helical" evidence="2">
    <location>
        <begin position="322"/>
        <end position="341"/>
    </location>
</feature>
<feature type="compositionally biased region" description="Basic residues" evidence="1">
    <location>
        <begin position="305"/>
        <end position="316"/>
    </location>
</feature>
<feature type="compositionally biased region" description="Basic and acidic residues" evidence="1">
    <location>
        <begin position="77"/>
        <end position="86"/>
    </location>
</feature>
<gene>
    <name evidence="3" type="ORF">DL897_05130</name>
</gene>
<feature type="compositionally biased region" description="Polar residues" evidence="1">
    <location>
        <begin position="110"/>
        <end position="126"/>
    </location>
</feature>
<dbReference type="PANTHER" id="PTHR34475:SF1">
    <property type="entry name" value="CYTOSKELETON PROTEIN RODZ"/>
    <property type="match status" value="1"/>
</dbReference>
<name>A0A364K7U7_9BACL</name>
<evidence type="ECO:0000256" key="2">
    <source>
        <dbReference type="SAM" id="Phobius"/>
    </source>
</evidence>
<dbReference type="PANTHER" id="PTHR34475">
    <property type="match status" value="1"/>
</dbReference>
<dbReference type="Gene3D" id="1.10.260.40">
    <property type="entry name" value="lambda repressor-like DNA-binding domains"/>
    <property type="match status" value="1"/>
</dbReference>
<proteinExistence type="predicted"/>
<feature type="region of interest" description="Disordered" evidence="1">
    <location>
        <begin position="77"/>
        <end position="152"/>
    </location>
</feature>
<dbReference type="Proteomes" id="UP000251213">
    <property type="component" value="Unassembled WGS sequence"/>
</dbReference>
<keyword evidence="2" id="KW-0812">Transmembrane</keyword>
<organism evidence="3 4">
    <name type="scientific">Thermoflavimicrobium daqui</name>
    <dbReference type="NCBI Taxonomy" id="2137476"/>
    <lineage>
        <taxon>Bacteria</taxon>
        <taxon>Bacillati</taxon>
        <taxon>Bacillota</taxon>
        <taxon>Bacilli</taxon>
        <taxon>Bacillales</taxon>
        <taxon>Thermoactinomycetaceae</taxon>
        <taxon>Thermoflavimicrobium</taxon>
    </lineage>
</organism>
<dbReference type="Pfam" id="PF13413">
    <property type="entry name" value="HTH_25"/>
    <property type="match status" value="1"/>
</dbReference>
<keyword evidence="2" id="KW-0472">Membrane</keyword>
<evidence type="ECO:0000313" key="3">
    <source>
        <dbReference type="EMBL" id="RAL26375.1"/>
    </source>
</evidence>
<dbReference type="OrthoDB" id="9797543at2"/>
<keyword evidence="2" id="KW-1133">Transmembrane helix</keyword>
<sequence length="484" mass="53963">MAGVSVEIGAFLRQTREAIGLSLDEVQEKTKIQKSFLVAIENGEFHKLPSPFYVRTYLRSYANCLKIEPQHILRQYRKQEQEERQNKGIHGSGRTSQMTGHIPNIMEPNVSETNTTQIRPPILSNSQKHRRVSRQTALTVVSTQNNNEAQSKRRNLFATQQMNLSSLHQSKQEMAVAAEELSAQQSRQQKEIGKSSTSPRKMSAFQQAESNRSKNQTEIFTTANLDKKQTTLKSPLPNKNTNTNPNISKPDPSSINGSDQGLAGKTVFLRSAKPMSKLPNQPTPAEAATKPDIPKGDESLFPTRGRGKTSKRKVAGKRSTKVFIASAVICIPLLFLGYYFLFADKDDPKDETKTSTHKVVQNNSSNKNQSQEKPTQPQSDAGPGEVKISDAANNSYLLQGGDQLQIKIEATAGESWVNIRNQPKYNKEVTVKDATVKPKQAPLEYSYTFKDQPLFIQLGQPQNVKVYLNGDPIQSGQLIEIKKK</sequence>
<accession>A0A364K7U7</accession>
<dbReference type="EMBL" id="QJKK01000002">
    <property type="protein sequence ID" value="RAL26375.1"/>
    <property type="molecule type" value="Genomic_DNA"/>
</dbReference>
<feature type="region of interest" description="Disordered" evidence="1">
    <location>
        <begin position="169"/>
        <end position="261"/>
    </location>
</feature>
<dbReference type="SUPFAM" id="SSF47413">
    <property type="entry name" value="lambda repressor-like DNA-binding domains"/>
    <property type="match status" value="1"/>
</dbReference>
<dbReference type="InterPro" id="IPR010982">
    <property type="entry name" value="Lambda_DNA-bd_dom_sf"/>
</dbReference>
<dbReference type="InterPro" id="IPR001387">
    <property type="entry name" value="Cro/C1-type_HTH"/>
</dbReference>
<evidence type="ECO:0000313" key="4">
    <source>
        <dbReference type="Proteomes" id="UP000251213"/>
    </source>
</evidence>
<comment type="caution">
    <text evidence="3">The sequence shown here is derived from an EMBL/GenBank/DDBJ whole genome shotgun (WGS) entry which is preliminary data.</text>
</comment>